<reference evidence="2 3" key="1">
    <citation type="journal article" date="2017" name="Chemistry">
        <title>Isolation, Biosynthesis and Chemical Modifications of Rubterolones A-F: Rare Tropolone Alkaloids from Actinomadura sp. 5-2.</title>
        <authorList>
            <person name="Guo H."/>
            <person name="Benndorf R."/>
            <person name="Leichnitz D."/>
            <person name="Klassen J.L."/>
            <person name="Vollmers J."/>
            <person name="Gorls H."/>
            <person name="Steinacker M."/>
            <person name="Weigel C."/>
            <person name="Dahse H.M."/>
            <person name="Kaster A.K."/>
            <person name="de Beer Z.W."/>
            <person name="Poulsen M."/>
            <person name="Beemelmanns C."/>
        </authorList>
    </citation>
    <scope>NUCLEOTIDE SEQUENCE [LARGE SCALE GENOMIC DNA]</scope>
    <source>
        <strain evidence="2 3">5-2</strain>
    </source>
</reference>
<keyword evidence="1" id="KW-0812">Transmembrane</keyword>
<evidence type="ECO:0000256" key="1">
    <source>
        <dbReference type="SAM" id="Phobius"/>
    </source>
</evidence>
<gene>
    <name evidence="2" type="ORF">BTM25_11430</name>
</gene>
<feature type="transmembrane region" description="Helical" evidence="1">
    <location>
        <begin position="72"/>
        <end position="91"/>
    </location>
</feature>
<feature type="transmembrane region" description="Helical" evidence="1">
    <location>
        <begin position="111"/>
        <end position="132"/>
    </location>
</feature>
<evidence type="ECO:0000313" key="2">
    <source>
        <dbReference type="EMBL" id="POM26737.1"/>
    </source>
</evidence>
<dbReference type="EMBL" id="MTBP01000001">
    <property type="protein sequence ID" value="POM26737.1"/>
    <property type="molecule type" value="Genomic_DNA"/>
</dbReference>
<feature type="transmembrane region" description="Helical" evidence="1">
    <location>
        <begin position="37"/>
        <end position="60"/>
    </location>
</feature>
<keyword evidence="1" id="KW-0472">Membrane</keyword>
<protein>
    <submittedName>
        <fullName evidence="2">Uncharacterized protein</fullName>
    </submittedName>
</protein>
<name>A0A2P4UNW5_9ACTN</name>
<sequence>MEVAYPAAVLLFLTVLAALGGHAIVRGAVLPDRVRAARRIALAVALAGFALTVRALVGVLSTEVAAHETPGTTPLCLTSGVPALVYAFWLFRQAGDGGWRSSPALAGVERGGRYVAFAVVAMGLFWAANSLAGEVGIARAYDDARDFAELPEVVLYTKDPLIDAPPETLHADFGKGAAYRHRYQNLRLLLASGGRLFLVPLTWKPNARTARISTFVVPYDGNVRLQLIPQKTN</sequence>
<proteinExistence type="predicted"/>
<organism evidence="2 3">
    <name type="scientific">Actinomadura rubteroloni</name>
    <dbReference type="NCBI Taxonomy" id="1926885"/>
    <lineage>
        <taxon>Bacteria</taxon>
        <taxon>Bacillati</taxon>
        <taxon>Actinomycetota</taxon>
        <taxon>Actinomycetes</taxon>
        <taxon>Streptosporangiales</taxon>
        <taxon>Thermomonosporaceae</taxon>
        <taxon>Actinomadura</taxon>
    </lineage>
</organism>
<dbReference type="Proteomes" id="UP000242367">
    <property type="component" value="Unassembled WGS sequence"/>
</dbReference>
<comment type="caution">
    <text evidence="2">The sequence shown here is derived from an EMBL/GenBank/DDBJ whole genome shotgun (WGS) entry which is preliminary data.</text>
</comment>
<dbReference type="AlphaFoldDB" id="A0A2P4UNW5"/>
<dbReference type="RefSeq" id="WP_146058970.1">
    <property type="nucleotide sequence ID" value="NZ_MTBP01000001.1"/>
</dbReference>
<accession>A0A2P4UNW5</accession>
<keyword evidence="1" id="KW-1133">Transmembrane helix</keyword>
<keyword evidence="3" id="KW-1185">Reference proteome</keyword>
<evidence type="ECO:0000313" key="3">
    <source>
        <dbReference type="Proteomes" id="UP000242367"/>
    </source>
</evidence>